<dbReference type="RefSeq" id="WP_105957515.1">
    <property type="nucleotide sequence ID" value="NZ_PVNS01000001.1"/>
</dbReference>
<feature type="transmembrane region" description="Helical" evidence="6">
    <location>
        <begin position="69"/>
        <end position="92"/>
    </location>
</feature>
<evidence type="ECO:0000256" key="5">
    <source>
        <dbReference type="ARBA" id="ARBA00023136"/>
    </source>
</evidence>
<reference evidence="7 8" key="1">
    <citation type="submission" date="2018-03" db="EMBL/GenBank/DDBJ databases">
        <title>Bacillus urumqiensis sp. nov., a moderately haloalkaliphilic bacterium isolated from a salt lake.</title>
        <authorList>
            <person name="Zhao B."/>
            <person name="Liao Z."/>
        </authorList>
    </citation>
    <scope>NUCLEOTIDE SEQUENCE [LARGE SCALE GENOMIC DNA]</scope>
    <source>
        <strain evidence="7 8">BZ-SZ-XJ18</strain>
    </source>
</reference>
<evidence type="ECO:0000313" key="7">
    <source>
        <dbReference type="EMBL" id="PRO67129.1"/>
    </source>
</evidence>
<dbReference type="AlphaFoldDB" id="A0A2P6MLH5"/>
<keyword evidence="4 6" id="KW-1133">Transmembrane helix</keyword>
<keyword evidence="3 6" id="KW-0812">Transmembrane</keyword>
<evidence type="ECO:0000256" key="3">
    <source>
        <dbReference type="ARBA" id="ARBA00022692"/>
    </source>
</evidence>
<dbReference type="InterPro" id="IPR019108">
    <property type="entry name" value="Caa3_assmbl_CtaG-rel"/>
</dbReference>
<feature type="transmembrane region" description="Helical" evidence="6">
    <location>
        <begin position="6"/>
        <end position="24"/>
    </location>
</feature>
<evidence type="ECO:0000256" key="1">
    <source>
        <dbReference type="ARBA" id="ARBA00004651"/>
    </source>
</evidence>
<evidence type="ECO:0000256" key="6">
    <source>
        <dbReference type="SAM" id="Phobius"/>
    </source>
</evidence>
<dbReference type="Pfam" id="PF09678">
    <property type="entry name" value="Caa3_CtaG"/>
    <property type="match status" value="1"/>
</dbReference>
<accession>A0A2P6MLH5</accession>
<name>A0A2P6MLH5_ALKUR</name>
<protein>
    <recommendedName>
        <fullName evidence="9">Cytochrome c oxidase assembly protein</fullName>
    </recommendedName>
</protein>
<keyword evidence="2" id="KW-1003">Cell membrane</keyword>
<keyword evidence="5 6" id="KW-0472">Membrane</keyword>
<evidence type="ECO:0008006" key="9">
    <source>
        <dbReference type="Google" id="ProtNLM"/>
    </source>
</evidence>
<proteinExistence type="predicted"/>
<feature type="transmembrane region" description="Helical" evidence="6">
    <location>
        <begin position="143"/>
        <end position="164"/>
    </location>
</feature>
<dbReference type="Proteomes" id="UP000243650">
    <property type="component" value="Unassembled WGS sequence"/>
</dbReference>
<keyword evidence="8" id="KW-1185">Reference proteome</keyword>
<comment type="caution">
    <text evidence="7">The sequence shown here is derived from an EMBL/GenBank/DDBJ whole genome shotgun (WGS) entry which is preliminary data.</text>
</comment>
<feature type="transmembrane region" description="Helical" evidence="6">
    <location>
        <begin position="112"/>
        <end position="131"/>
    </location>
</feature>
<comment type="subcellular location">
    <subcellularLocation>
        <location evidence="1">Cell membrane</location>
        <topology evidence="1">Multi-pass membrane protein</topology>
    </subcellularLocation>
</comment>
<evidence type="ECO:0000256" key="4">
    <source>
        <dbReference type="ARBA" id="ARBA00022989"/>
    </source>
</evidence>
<gene>
    <name evidence="7" type="ORF">C6I21_00755</name>
</gene>
<dbReference type="EMBL" id="PVNS01000001">
    <property type="protein sequence ID" value="PRO67129.1"/>
    <property type="molecule type" value="Genomic_DNA"/>
</dbReference>
<evidence type="ECO:0000256" key="2">
    <source>
        <dbReference type="ARBA" id="ARBA00022475"/>
    </source>
</evidence>
<sequence>MMTYLLLCFFVSGLLLALISTFSIQRKDRRFYQRLLFLQTGAALVLISISGPLAALAHHSFYAHMWVHFLIGMLAPLFFVLGRGLSFFLSLLPTRAAKAAVRFLHLPLLRGFTFPAAALTLNLGGMAVLYLTPLYPMMMDSQALHWLVHIHFLAAGWLFTAVIVQTEPLPVKRSLLHRGAVLTAMIAGHGILSKYLYANPPAGVSAAEAASAAQMMYYSGDLVDVTLLVLLGWEWWRRREVTPAAAAAHSK</sequence>
<feature type="transmembrane region" description="Helical" evidence="6">
    <location>
        <begin position="36"/>
        <end position="57"/>
    </location>
</feature>
<dbReference type="GO" id="GO:0005886">
    <property type="term" value="C:plasma membrane"/>
    <property type="evidence" value="ECO:0007669"/>
    <property type="project" value="UniProtKB-SubCell"/>
</dbReference>
<organism evidence="7 8">
    <name type="scientific">Alkalicoccus urumqiensis</name>
    <name type="common">Bacillus urumqiensis</name>
    <dbReference type="NCBI Taxonomy" id="1548213"/>
    <lineage>
        <taxon>Bacteria</taxon>
        <taxon>Bacillati</taxon>
        <taxon>Bacillota</taxon>
        <taxon>Bacilli</taxon>
        <taxon>Bacillales</taxon>
        <taxon>Bacillaceae</taxon>
        <taxon>Alkalicoccus</taxon>
    </lineage>
</organism>
<dbReference type="OrthoDB" id="5024156at2"/>
<evidence type="ECO:0000313" key="8">
    <source>
        <dbReference type="Proteomes" id="UP000243650"/>
    </source>
</evidence>